<dbReference type="AlphaFoldDB" id="A0A5J4VN30"/>
<evidence type="ECO:0000313" key="13">
    <source>
        <dbReference type="EMBL" id="KAA6383673.1"/>
    </source>
</evidence>
<dbReference type="PANTHER" id="PTHR23238">
    <property type="entry name" value="RNA BINDING PROTEIN"/>
    <property type="match status" value="1"/>
</dbReference>
<comment type="caution">
    <text evidence="13">The sequence shown here is derived from an EMBL/GenBank/DDBJ whole genome shotgun (WGS) entry which is preliminary data.</text>
</comment>
<feature type="domain" description="RanBP2-type" evidence="12">
    <location>
        <begin position="131"/>
        <end position="160"/>
    </location>
</feature>
<dbReference type="PROSITE" id="PS01358">
    <property type="entry name" value="ZF_RANBP2_1"/>
    <property type="match status" value="2"/>
</dbReference>
<dbReference type="GO" id="GO:0003723">
    <property type="term" value="F:RNA binding"/>
    <property type="evidence" value="ECO:0007669"/>
    <property type="project" value="UniProtKB-UniRule"/>
</dbReference>
<keyword evidence="6 8" id="KW-0694">RNA-binding</keyword>
<dbReference type="EMBL" id="SNRW01006124">
    <property type="protein sequence ID" value="KAA6383673.1"/>
    <property type="molecule type" value="Genomic_DNA"/>
</dbReference>
<evidence type="ECO:0008006" key="15">
    <source>
        <dbReference type="Google" id="ProtNLM"/>
    </source>
</evidence>
<feature type="domain" description="RanBP2-type" evidence="12">
    <location>
        <begin position="192"/>
        <end position="221"/>
    </location>
</feature>
<dbReference type="SMART" id="SM00547">
    <property type="entry name" value="ZnF_RBZ"/>
    <property type="match status" value="2"/>
</dbReference>
<dbReference type="Proteomes" id="UP000324800">
    <property type="component" value="Unassembled WGS sequence"/>
</dbReference>
<name>A0A5J4VN30_9EUKA</name>
<evidence type="ECO:0000256" key="6">
    <source>
        <dbReference type="ARBA" id="ARBA00022884"/>
    </source>
</evidence>
<dbReference type="InterPro" id="IPR034870">
    <property type="entry name" value="TET_fam"/>
</dbReference>
<accession>A0A5J4VN30</accession>
<feature type="compositionally biased region" description="Low complexity" evidence="10">
    <location>
        <begin position="96"/>
        <end position="105"/>
    </location>
</feature>
<evidence type="ECO:0000256" key="3">
    <source>
        <dbReference type="ARBA" id="ARBA00022723"/>
    </source>
</evidence>
<proteinExistence type="inferred from homology"/>
<dbReference type="PROSITE" id="PS50102">
    <property type="entry name" value="RRM"/>
    <property type="match status" value="1"/>
</dbReference>
<dbReference type="SMART" id="SM00360">
    <property type="entry name" value="RRM"/>
    <property type="match status" value="1"/>
</dbReference>
<dbReference type="SUPFAM" id="SSF90209">
    <property type="entry name" value="Ran binding protein zinc finger-like"/>
    <property type="match status" value="2"/>
</dbReference>
<dbReference type="SUPFAM" id="SSF54928">
    <property type="entry name" value="RNA-binding domain, RBD"/>
    <property type="match status" value="1"/>
</dbReference>
<dbReference type="InterPro" id="IPR001876">
    <property type="entry name" value="Znf_RanBP2"/>
</dbReference>
<dbReference type="Pfam" id="PF00076">
    <property type="entry name" value="RRM_1"/>
    <property type="match status" value="1"/>
</dbReference>
<dbReference type="Gene3D" id="3.30.70.330">
    <property type="match status" value="1"/>
</dbReference>
<evidence type="ECO:0000256" key="4">
    <source>
        <dbReference type="ARBA" id="ARBA00022771"/>
    </source>
</evidence>
<dbReference type="InterPro" id="IPR012677">
    <property type="entry name" value="Nucleotide-bd_a/b_plait_sf"/>
</dbReference>
<feature type="compositionally biased region" description="Basic and acidic residues" evidence="10">
    <location>
        <begin position="113"/>
        <end position="131"/>
    </location>
</feature>
<evidence type="ECO:0000256" key="2">
    <source>
        <dbReference type="ARBA" id="ARBA00008448"/>
    </source>
</evidence>
<dbReference type="GO" id="GO:0008270">
    <property type="term" value="F:zinc ion binding"/>
    <property type="evidence" value="ECO:0007669"/>
    <property type="project" value="UniProtKB-KW"/>
</dbReference>
<feature type="region of interest" description="Disordered" evidence="10">
    <location>
        <begin position="85"/>
        <end position="135"/>
    </location>
</feature>
<keyword evidence="5" id="KW-0862">Zinc</keyword>
<dbReference type="GO" id="GO:0005634">
    <property type="term" value="C:nucleus"/>
    <property type="evidence" value="ECO:0007669"/>
    <property type="project" value="UniProtKB-SubCell"/>
</dbReference>
<dbReference type="Gene3D" id="4.10.1060.10">
    <property type="entry name" value="Zinc finger, RanBP2-type"/>
    <property type="match status" value="2"/>
</dbReference>
<evidence type="ECO:0000256" key="8">
    <source>
        <dbReference type="PROSITE-ProRule" id="PRU00176"/>
    </source>
</evidence>
<evidence type="ECO:0000256" key="1">
    <source>
        <dbReference type="ARBA" id="ARBA00004123"/>
    </source>
</evidence>
<dbReference type="InterPro" id="IPR036443">
    <property type="entry name" value="Znf_RanBP2_sf"/>
</dbReference>
<feature type="non-terminal residue" evidence="13">
    <location>
        <position position="241"/>
    </location>
</feature>
<evidence type="ECO:0000256" key="10">
    <source>
        <dbReference type="SAM" id="MobiDB-lite"/>
    </source>
</evidence>
<dbReference type="GO" id="GO:0006355">
    <property type="term" value="P:regulation of DNA-templated transcription"/>
    <property type="evidence" value="ECO:0007669"/>
    <property type="project" value="InterPro"/>
</dbReference>
<gene>
    <name evidence="13" type="ORF">EZS28_020801</name>
</gene>
<keyword evidence="3" id="KW-0479">Metal-binding</keyword>
<feature type="domain" description="RRM" evidence="11">
    <location>
        <begin position="8"/>
        <end position="85"/>
    </location>
</feature>
<feature type="region of interest" description="Disordered" evidence="10">
    <location>
        <begin position="163"/>
        <end position="192"/>
    </location>
</feature>
<reference evidence="13 14" key="1">
    <citation type="submission" date="2019-03" db="EMBL/GenBank/DDBJ databases">
        <title>Single cell metagenomics reveals metabolic interactions within the superorganism composed of flagellate Streblomastix strix and complex community of Bacteroidetes bacteria on its surface.</title>
        <authorList>
            <person name="Treitli S.C."/>
            <person name="Kolisko M."/>
            <person name="Husnik F."/>
            <person name="Keeling P."/>
            <person name="Hampl V."/>
        </authorList>
    </citation>
    <scope>NUCLEOTIDE SEQUENCE [LARGE SCALE GENOMIC DNA]</scope>
    <source>
        <strain evidence="13">ST1C</strain>
    </source>
</reference>
<dbReference type="PROSITE" id="PS50199">
    <property type="entry name" value="ZF_RANBP2_2"/>
    <property type="match status" value="2"/>
</dbReference>
<evidence type="ECO:0000313" key="14">
    <source>
        <dbReference type="Proteomes" id="UP000324800"/>
    </source>
</evidence>
<evidence type="ECO:0000259" key="12">
    <source>
        <dbReference type="PROSITE" id="PS50199"/>
    </source>
</evidence>
<sequence>MTEHQITNTIKVMGLAPGVTEESLKLHFGCVGTIKQCDIKKDDQGQPTGEASITYQDVEAVDSAMDWFNGKPFYSVILTLNPTDPIGELEQPAPGSQYNQSSDSSSQKRKFRRENVRNQNQDDRNTKDQQKRPGWTCPECGNHNWQVRTSCYKCGVPRPANEINQFDSDSHHQYEGGDQGRNRQRGRGDGTHQNQWICPRCQNRNWGWRLQCNKCQLDRPTNPENFTNYKSNFTQQTVYCT</sequence>
<dbReference type="InterPro" id="IPR035979">
    <property type="entry name" value="RBD_domain_sf"/>
</dbReference>
<evidence type="ECO:0000256" key="9">
    <source>
        <dbReference type="PROSITE-ProRule" id="PRU00322"/>
    </source>
</evidence>
<dbReference type="OrthoDB" id="76445at2759"/>
<keyword evidence="4 9" id="KW-0863">Zinc-finger</keyword>
<keyword evidence="7" id="KW-0539">Nucleus</keyword>
<organism evidence="13 14">
    <name type="scientific">Streblomastix strix</name>
    <dbReference type="NCBI Taxonomy" id="222440"/>
    <lineage>
        <taxon>Eukaryota</taxon>
        <taxon>Metamonada</taxon>
        <taxon>Preaxostyla</taxon>
        <taxon>Oxymonadida</taxon>
        <taxon>Streblomastigidae</taxon>
        <taxon>Streblomastix</taxon>
    </lineage>
</organism>
<evidence type="ECO:0000256" key="5">
    <source>
        <dbReference type="ARBA" id="ARBA00022833"/>
    </source>
</evidence>
<comment type="subcellular location">
    <subcellularLocation>
        <location evidence="1">Nucleus</location>
    </subcellularLocation>
</comment>
<protein>
    <recommendedName>
        <fullName evidence="15">RNA-binding protein cabeza</fullName>
    </recommendedName>
</protein>
<dbReference type="InterPro" id="IPR000504">
    <property type="entry name" value="RRM_dom"/>
</dbReference>
<comment type="similarity">
    <text evidence="2">Belongs to the RRM TET family.</text>
</comment>
<evidence type="ECO:0000259" key="11">
    <source>
        <dbReference type="PROSITE" id="PS50102"/>
    </source>
</evidence>
<feature type="compositionally biased region" description="Basic and acidic residues" evidence="10">
    <location>
        <begin position="168"/>
        <end position="190"/>
    </location>
</feature>
<evidence type="ECO:0000256" key="7">
    <source>
        <dbReference type="ARBA" id="ARBA00023242"/>
    </source>
</evidence>